<organism evidence="1 2">
    <name type="scientific">Bradyrhizobium centrolobii</name>
    <dbReference type="NCBI Taxonomy" id="1505087"/>
    <lineage>
        <taxon>Bacteria</taxon>
        <taxon>Pseudomonadati</taxon>
        <taxon>Pseudomonadota</taxon>
        <taxon>Alphaproteobacteria</taxon>
        <taxon>Hyphomicrobiales</taxon>
        <taxon>Nitrobacteraceae</taxon>
        <taxon>Bradyrhizobium</taxon>
    </lineage>
</organism>
<keyword evidence="2" id="KW-1185">Reference proteome</keyword>
<accession>A0A176Z0R5</accession>
<protein>
    <submittedName>
        <fullName evidence="1">Uncharacterized protein</fullName>
    </submittedName>
</protein>
<comment type="caution">
    <text evidence="1">The sequence shown here is derived from an EMBL/GenBank/DDBJ whole genome shotgun (WGS) entry which is preliminary data.</text>
</comment>
<dbReference type="EMBL" id="LUUB01000039">
    <property type="protein sequence ID" value="OAF12685.1"/>
    <property type="molecule type" value="Genomic_DNA"/>
</dbReference>
<dbReference type="RefSeq" id="WP_063698811.1">
    <property type="nucleotide sequence ID" value="NZ_LUUB01000039.1"/>
</dbReference>
<proteinExistence type="predicted"/>
<evidence type="ECO:0000313" key="2">
    <source>
        <dbReference type="Proteomes" id="UP000076959"/>
    </source>
</evidence>
<sequence>MKQARLTFRGKDRVATPYYGEARPTDHVSCDDDILPVFCPTSQMDFVKSKKGNADKPPATLHGVVFEILLSGRERLGPDPDLVTLQVA</sequence>
<gene>
    <name evidence="1" type="ORF">AYJ54_46410</name>
</gene>
<name>A0A176Z0R5_9BRAD</name>
<reference evidence="1 2" key="1">
    <citation type="submission" date="2016-03" db="EMBL/GenBank/DDBJ databases">
        <title>Draft Genome Sequence of the Strain BR 10245 (Bradyrhizobium sp.) isolated from nodules of Centrolobium paraense.</title>
        <authorList>
            <person name="Simoes-Araujo J.L.Sr."/>
            <person name="Barauna A.C."/>
            <person name="Silva K."/>
            <person name="Zilli J.E."/>
        </authorList>
    </citation>
    <scope>NUCLEOTIDE SEQUENCE [LARGE SCALE GENOMIC DNA]</scope>
    <source>
        <strain evidence="1 2">BR 10245</strain>
    </source>
</reference>
<dbReference type="AlphaFoldDB" id="A0A176Z0R5"/>
<evidence type="ECO:0000313" key="1">
    <source>
        <dbReference type="EMBL" id="OAF12685.1"/>
    </source>
</evidence>
<dbReference type="OrthoDB" id="8256587at2"/>
<dbReference type="Proteomes" id="UP000076959">
    <property type="component" value="Unassembled WGS sequence"/>
</dbReference>